<dbReference type="AlphaFoldDB" id="A0A1E3PW13"/>
<dbReference type="GO" id="GO:0008270">
    <property type="term" value="F:zinc ion binding"/>
    <property type="evidence" value="ECO:0007669"/>
    <property type="project" value="InterPro"/>
</dbReference>
<dbReference type="InterPro" id="IPR005850">
    <property type="entry name" value="GalP_Utransf_C"/>
</dbReference>
<evidence type="ECO:0000256" key="16">
    <source>
        <dbReference type="RuleBase" id="RU000506"/>
    </source>
</evidence>
<feature type="binding site" description="in other chain" evidence="13">
    <location>
        <begin position="78"/>
        <end position="79"/>
    </location>
    <ligand>
        <name>UDP-alpha-D-glucose</name>
        <dbReference type="ChEBI" id="CHEBI:58885"/>
        <note>ligand shared between dimeric partners</note>
    </ligand>
</feature>
<evidence type="ECO:0000256" key="4">
    <source>
        <dbReference type="ARBA" id="ARBA00012384"/>
    </source>
</evidence>
<dbReference type="InterPro" id="IPR019779">
    <property type="entry name" value="GalP_UDPtransf1_His-AS"/>
</dbReference>
<evidence type="ECO:0000256" key="5">
    <source>
        <dbReference type="ARBA" id="ARBA00016340"/>
    </source>
</evidence>
<keyword evidence="20" id="KW-1185">Reference proteome</keyword>
<dbReference type="PANTHER" id="PTHR11943:SF1">
    <property type="entry name" value="GALACTOSE-1-PHOSPHATE URIDYLYLTRANSFERASE"/>
    <property type="match status" value="1"/>
</dbReference>
<feature type="active site" description="Tele-UMP-histidine intermediate" evidence="12">
    <location>
        <position position="176"/>
    </location>
</feature>
<dbReference type="SUPFAM" id="SSF54197">
    <property type="entry name" value="HIT-like"/>
    <property type="match status" value="2"/>
</dbReference>
<keyword evidence="9 14" id="KW-0862">Zinc</keyword>
<comment type="pathway">
    <text evidence="2 16">Carbohydrate metabolism; galactose metabolism.</text>
</comment>
<feature type="binding site" evidence="14">
    <location>
        <position position="56"/>
    </location>
    <ligand>
        <name>Zn(2+)</name>
        <dbReference type="ChEBI" id="CHEBI:29105"/>
    </ligand>
</feature>
<dbReference type="PIRSF" id="PIRSF000808">
    <property type="entry name" value="GalT"/>
    <property type="match status" value="1"/>
</dbReference>
<feature type="binding site" evidence="14">
    <location>
        <position position="53"/>
    </location>
    <ligand>
        <name>Zn(2+)</name>
        <dbReference type="ChEBI" id="CHEBI:29105"/>
    </ligand>
</feature>
<dbReference type="GO" id="GO:0005737">
    <property type="term" value="C:cytoplasm"/>
    <property type="evidence" value="ECO:0007669"/>
    <property type="project" value="TreeGrafter"/>
</dbReference>
<evidence type="ECO:0000259" key="17">
    <source>
        <dbReference type="Pfam" id="PF01087"/>
    </source>
</evidence>
<evidence type="ECO:0000256" key="3">
    <source>
        <dbReference type="ARBA" id="ARBA00010951"/>
    </source>
</evidence>
<feature type="binding site" description="in other chain" evidence="13">
    <location>
        <position position="163"/>
    </location>
    <ligand>
        <name>UDP-alpha-D-glucose</name>
        <dbReference type="ChEBI" id="CHEBI:58885"/>
        <note>ligand shared between dimeric partners</note>
    </ligand>
</feature>
<dbReference type="GO" id="GO:0008108">
    <property type="term" value="F:UDP-glucose:hexose-1-phosphate uridylyltransferase activity"/>
    <property type="evidence" value="ECO:0007669"/>
    <property type="project" value="UniProtKB-EC"/>
</dbReference>
<evidence type="ECO:0000256" key="11">
    <source>
        <dbReference type="ARBA" id="ARBA00023277"/>
    </source>
</evidence>
<keyword evidence="10 16" id="KW-0299">Galactose metabolism</keyword>
<dbReference type="CDD" id="cd00608">
    <property type="entry name" value="GalT"/>
    <property type="match status" value="1"/>
</dbReference>
<evidence type="ECO:0000256" key="10">
    <source>
        <dbReference type="ARBA" id="ARBA00023144"/>
    </source>
</evidence>
<feature type="domain" description="Galactose-1-phosphate uridyl transferase N-terminal" evidence="17">
    <location>
        <begin position="6"/>
        <end position="186"/>
    </location>
</feature>
<gene>
    <name evidence="19" type="ORF">LIPSTDRAFT_6813</name>
</gene>
<feature type="binding site" evidence="13">
    <location>
        <begin position="328"/>
        <end position="329"/>
    </location>
    <ligand>
        <name>UDP-alpha-D-glucose</name>
        <dbReference type="ChEBI" id="CHEBI:58885"/>
        <note>ligand shared between dimeric partners</note>
    </ligand>
</feature>
<feature type="binding site" description="in other chain" evidence="13">
    <location>
        <position position="335"/>
    </location>
    <ligand>
        <name>UDP-alpha-D-glucose</name>
        <dbReference type="ChEBI" id="CHEBI:58885"/>
        <note>ligand shared between dimeric partners</note>
    </ligand>
</feature>
<feature type="binding site" evidence="15">
    <location>
        <position position="291"/>
    </location>
    <ligand>
        <name>Fe cation</name>
        <dbReference type="ChEBI" id="CHEBI:24875"/>
    </ligand>
</feature>
<dbReference type="InterPro" id="IPR005849">
    <property type="entry name" value="GalP_Utransf_N"/>
</dbReference>
<evidence type="ECO:0000256" key="14">
    <source>
        <dbReference type="PIRSR" id="PIRSR000808-3"/>
    </source>
</evidence>
<dbReference type="EC" id="2.7.7.12" evidence="4 16"/>
<feature type="binding site" evidence="13">
    <location>
        <begin position="323"/>
        <end position="324"/>
    </location>
    <ligand>
        <name>UDP-alpha-D-glucose</name>
        <dbReference type="ChEBI" id="CHEBI:58885"/>
        <note>ligand shared between dimeric partners</note>
    </ligand>
</feature>
<dbReference type="InterPro" id="IPR001937">
    <property type="entry name" value="GalP_UDPtransf1"/>
</dbReference>
<feature type="binding site" evidence="15">
    <location>
        <position position="192"/>
    </location>
    <ligand>
        <name>Fe cation</name>
        <dbReference type="ChEBI" id="CHEBI:24875"/>
    </ligand>
</feature>
<feature type="binding site" description="in other chain" evidence="13">
    <location>
        <begin position="169"/>
        <end position="171"/>
    </location>
    <ligand>
        <name>UDP-alpha-D-glucose</name>
        <dbReference type="ChEBI" id="CHEBI:58885"/>
        <note>ligand shared between dimeric partners</note>
    </ligand>
</feature>
<dbReference type="EMBL" id="KV454303">
    <property type="protein sequence ID" value="ODQ69623.1"/>
    <property type="molecule type" value="Genomic_DNA"/>
</dbReference>
<feature type="binding site" description="in other chain" evidence="13">
    <location>
        <position position="62"/>
    </location>
    <ligand>
        <name>UDP-alpha-D-glucose</name>
        <dbReference type="ChEBI" id="CHEBI:58885"/>
        <note>ligand shared between dimeric partners</note>
    </ligand>
</feature>
<feature type="binding site" evidence="13">
    <location>
        <begin position="29"/>
        <end position="32"/>
    </location>
    <ligand>
        <name>UDP-alpha-D-glucose</name>
        <dbReference type="ChEBI" id="CHEBI:58885"/>
        <note>ligand shared between dimeric partners</note>
    </ligand>
</feature>
<dbReference type="Pfam" id="PF02744">
    <property type="entry name" value="GalP_UDP_tr_C"/>
    <property type="match status" value="1"/>
</dbReference>
<evidence type="ECO:0000256" key="6">
    <source>
        <dbReference type="ARBA" id="ARBA00022679"/>
    </source>
</evidence>
<feature type="binding site" evidence="14">
    <location>
        <position position="123"/>
    </location>
    <ligand>
        <name>Zn(2+)</name>
        <dbReference type="ChEBI" id="CHEBI:29105"/>
    </ligand>
</feature>
<organism evidence="19 20">
    <name type="scientific">Lipomyces starkeyi NRRL Y-11557</name>
    <dbReference type="NCBI Taxonomy" id="675824"/>
    <lineage>
        <taxon>Eukaryota</taxon>
        <taxon>Fungi</taxon>
        <taxon>Dikarya</taxon>
        <taxon>Ascomycota</taxon>
        <taxon>Saccharomycotina</taxon>
        <taxon>Lipomycetes</taxon>
        <taxon>Lipomycetales</taxon>
        <taxon>Lipomycetaceae</taxon>
        <taxon>Lipomyces</taxon>
    </lineage>
</organism>
<feature type="binding site" evidence="15">
    <location>
        <position position="308"/>
    </location>
    <ligand>
        <name>Fe cation</name>
        <dbReference type="ChEBI" id="CHEBI:24875"/>
    </ligand>
</feature>
<evidence type="ECO:0000256" key="9">
    <source>
        <dbReference type="ARBA" id="ARBA00022833"/>
    </source>
</evidence>
<comment type="cofactor">
    <cofactor evidence="15">
        <name>Fe cation</name>
        <dbReference type="ChEBI" id="CHEBI:24875"/>
    </cofactor>
    <text evidence="15">Binds 1 Fe cation per subunit.</text>
</comment>
<evidence type="ECO:0000256" key="15">
    <source>
        <dbReference type="PIRSR" id="PIRSR000808-4"/>
    </source>
</evidence>
<evidence type="ECO:0000256" key="1">
    <source>
        <dbReference type="ARBA" id="ARBA00001107"/>
    </source>
</evidence>
<dbReference type="FunFam" id="3.30.428.10:FF:000001">
    <property type="entry name" value="Galactose-1-phosphate uridylyltransferase"/>
    <property type="match status" value="1"/>
</dbReference>
<keyword evidence="7 16" id="KW-0548">Nucleotidyltransferase</keyword>
<dbReference type="NCBIfam" id="NF008724">
    <property type="entry name" value="PRK11720.1"/>
    <property type="match status" value="1"/>
</dbReference>
<feature type="domain" description="Galactose-1-phosphate uridyl transferase C-terminal" evidence="18">
    <location>
        <begin position="194"/>
        <end position="356"/>
    </location>
</feature>
<protein>
    <recommendedName>
        <fullName evidence="5 16">Galactose-1-phosphate uridylyltransferase</fullName>
        <ecNumber evidence="4 16">2.7.7.12</ecNumber>
    </recommendedName>
</protein>
<feature type="binding site" evidence="14">
    <location>
        <position position="174"/>
    </location>
    <ligand>
        <name>Zn(2+)</name>
        <dbReference type="ChEBI" id="CHEBI:29105"/>
    </ligand>
</feature>
<dbReference type="NCBIfam" id="TIGR00209">
    <property type="entry name" value="galT_1"/>
    <property type="match status" value="1"/>
</dbReference>
<keyword evidence="15" id="KW-0408">Iron</keyword>
<dbReference type="InterPro" id="IPR036265">
    <property type="entry name" value="HIT-like_sf"/>
</dbReference>
<comment type="similarity">
    <text evidence="3 16">Belongs to the galactose-1-phosphate uridylyltransferase type 1 family.</text>
</comment>
<evidence type="ECO:0000256" key="13">
    <source>
        <dbReference type="PIRSR" id="PIRSR000808-2"/>
    </source>
</evidence>
<dbReference type="PANTHER" id="PTHR11943">
    <property type="entry name" value="GALACTOSE-1-PHOSPHATE URIDYLYLTRANSFERASE"/>
    <property type="match status" value="1"/>
</dbReference>
<comment type="catalytic activity">
    <reaction evidence="1 16">
        <text>alpha-D-galactose 1-phosphate + UDP-alpha-D-glucose = alpha-D-glucose 1-phosphate + UDP-alpha-D-galactose</text>
        <dbReference type="Rhea" id="RHEA:13989"/>
        <dbReference type="ChEBI" id="CHEBI:58336"/>
        <dbReference type="ChEBI" id="CHEBI:58601"/>
        <dbReference type="ChEBI" id="CHEBI:58885"/>
        <dbReference type="ChEBI" id="CHEBI:66914"/>
        <dbReference type="EC" id="2.7.7.12"/>
    </reaction>
</comment>
<dbReference type="PROSITE" id="PS00117">
    <property type="entry name" value="GAL_P_UDP_TRANSF_I"/>
    <property type="match status" value="1"/>
</dbReference>
<dbReference type="OrthoDB" id="418412at2759"/>
<evidence type="ECO:0000313" key="20">
    <source>
        <dbReference type="Proteomes" id="UP000094385"/>
    </source>
</evidence>
<evidence type="ECO:0000259" key="18">
    <source>
        <dbReference type="Pfam" id="PF02744"/>
    </source>
</evidence>
<evidence type="ECO:0000313" key="19">
    <source>
        <dbReference type="EMBL" id="ODQ69623.1"/>
    </source>
</evidence>
<feature type="binding site" description="in other chain" evidence="13">
    <location>
        <position position="178"/>
    </location>
    <ligand>
        <name>UDP-alpha-D-glucose</name>
        <dbReference type="ChEBI" id="CHEBI:58885"/>
        <note>ligand shared between dimeric partners</note>
    </ligand>
</feature>
<evidence type="ECO:0000256" key="2">
    <source>
        <dbReference type="ARBA" id="ARBA00004947"/>
    </source>
</evidence>
<reference evidence="19 20" key="1">
    <citation type="journal article" date="2016" name="Proc. Natl. Acad. Sci. U.S.A.">
        <title>Comparative genomics of biotechnologically important yeasts.</title>
        <authorList>
            <person name="Riley R."/>
            <person name="Haridas S."/>
            <person name="Wolfe K.H."/>
            <person name="Lopes M.R."/>
            <person name="Hittinger C.T."/>
            <person name="Goeker M."/>
            <person name="Salamov A.A."/>
            <person name="Wisecaver J.H."/>
            <person name="Long T.M."/>
            <person name="Calvey C.H."/>
            <person name="Aerts A.L."/>
            <person name="Barry K.W."/>
            <person name="Choi C."/>
            <person name="Clum A."/>
            <person name="Coughlan A.Y."/>
            <person name="Deshpande S."/>
            <person name="Douglass A.P."/>
            <person name="Hanson S.J."/>
            <person name="Klenk H.-P."/>
            <person name="LaButti K.M."/>
            <person name="Lapidus A."/>
            <person name="Lindquist E.A."/>
            <person name="Lipzen A.M."/>
            <person name="Meier-Kolthoff J.P."/>
            <person name="Ohm R.A."/>
            <person name="Otillar R.P."/>
            <person name="Pangilinan J.L."/>
            <person name="Peng Y."/>
            <person name="Rokas A."/>
            <person name="Rosa C.A."/>
            <person name="Scheuner C."/>
            <person name="Sibirny A.A."/>
            <person name="Slot J.C."/>
            <person name="Stielow J.B."/>
            <person name="Sun H."/>
            <person name="Kurtzman C.P."/>
            <person name="Blackwell M."/>
            <person name="Grigoriev I.V."/>
            <person name="Jeffries T.W."/>
        </authorList>
    </citation>
    <scope>NUCLEOTIDE SEQUENCE [LARGE SCALE GENOMIC DNA]</scope>
    <source>
        <strain evidence="19 20">NRRL Y-11557</strain>
    </source>
</reference>
<sequence length="358" mass="40816">MTGTFDFNNDSHRRYNPLTDSWVLVSPHRTQRPWQGQQEKTSADGLPEYDPTCYLCPGNVRATGPVNPKYESTFVFVNDYAAVKVDQPPYEQSGADDDDLKSRLLQAQGTRGTCFVICFSPKHNVTLPLMSVAEIENVLDTWTALYEKMKTETTFRYLQIFENKGAVMGCSNPHPHCQAWCTENLPSEPAKEFTSLRSYKAQHGTCLLCDYAIVEQQDPIRIVIQNESFIALVPFWAVWPFETLILAKSHTASLVDFSPKQKTDLADLVQKLTIRYDNLFQTSFPYSMGLHQAPINPLQDESQLAHFHMHFYPPLLRGATVRKFLVGFEMLGEPQRDLTAEQAADRIRAVEEVHYLLK</sequence>
<keyword evidence="8 14" id="KW-0479">Metal-binding</keyword>
<name>A0A1E3PW13_LIPST</name>
<feature type="binding site" evidence="15">
    <location>
        <position position="310"/>
    </location>
    <ligand>
        <name>Fe cation</name>
        <dbReference type="ChEBI" id="CHEBI:24875"/>
    </ligand>
</feature>
<dbReference type="Gene3D" id="3.30.428.10">
    <property type="entry name" value="HIT-like"/>
    <property type="match status" value="2"/>
</dbReference>
<dbReference type="Pfam" id="PF01087">
    <property type="entry name" value="GalP_UDP_transf"/>
    <property type="match status" value="1"/>
</dbReference>
<accession>A0A1E3PW13</accession>
<dbReference type="STRING" id="675824.A0A1E3PW13"/>
<keyword evidence="6 16" id="KW-0808">Transferase</keyword>
<dbReference type="UniPathway" id="UPA00214"/>
<evidence type="ECO:0000256" key="7">
    <source>
        <dbReference type="ARBA" id="ARBA00022695"/>
    </source>
</evidence>
<evidence type="ECO:0000256" key="12">
    <source>
        <dbReference type="PIRSR" id="PIRSR000808-1"/>
    </source>
</evidence>
<keyword evidence="11 16" id="KW-0119">Carbohydrate metabolism</keyword>
<evidence type="ECO:0000256" key="8">
    <source>
        <dbReference type="ARBA" id="ARBA00022723"/>
    </source>
</evidence>
<comment type="cofactor">
    <cofactor evidence="14">
        <name>Zn(2+)</name>
        <dbReference type="ChEBI" id="CHEBI:29105"/>
    </cofactor>
    <text evidence="14">Binds 1 zinc ion per subunit.</text>
</comment>
<proteinExistence type="inferred from homology"/>
<dbReference type="FunFam" id="3.30.428.10:FF:000002">
    <property type="entry name" value="Galactose-1-phosphate uridylyltransferase"/>
    <property type="match status" value="1"/>
</dbReference>
<dbReference type="Proteomes" id="UP000094385">
    <property type="component" value="Unassembled WGS sequence"/>
</dbReference>
<dbReference type="GO" id="GO:0033499">
    <property type="term" value="P:galactose catabolic process via UDP-galactose, Leloir pathway"/>
    <property type="evidence" value="ECO:0007669"/>
    <property type="project" value="TreeGrafter"/>
</dbReference>